<dbReference type="Gene3D" id="3.40.190.10">
    <property type="entry name" value="Periplasmic binding protein-like II"/>
    <property type="match status" value="2"/>
</dbReference>
<dbReference type="InterPro" id="IPR005119">
    <property type="entry name" value="LysR_subst-bd"/>
</dbReference>
<dbReference type="PANTHER" id="PTHR30537">
    <property type="entry name" value="HTH-TYPE TRANSCRIPTIONAL REGULATOR"/>
    <property type="match status" value="1"/>
</dbReference>
<dbReference type="AlphaFoldDB" id="A0A420WZZ1"/>
<gene>
    <name evidence="6" type="ORF">C7446_0836</name>
</gene>
<keyword evidence="4" id="KW-0804">Transcription</keyword>
<feature type="domain" description="HTH lysR-type" evidence="5">
    <location>
        <begin position="5"/>
        <end position="62"/>
    </location>
</feature>
<dbReference type="Gene3D" id="1.10.10.10">
    <property type="entry name" value="Winged helix-like DNA-binding domain superfamily/Winged helix DNA-binding domain"/>
    <property type="match status" value="1"/>
</dbReference>
<evidence type="ECO:0000256" key="4">
    <source>
        <dbReference type="ARBA" id="ARBA00023163"/>
    </source>
</evidence>
<evidence type="ECO:0000256" key="2">
    <source>
        <dbReference type="ARBA" id="ARBA00023015"/>
    </source>
</evidence>
<evidence type="ECO:0000259" key="5">
    <source>
        <dbReference type="PROSITE" id="PS50931"/>
    </source>
</evidence>
<evidence type="ECO:0000256" key="1">
    <source>
        <dbReference type="ARBA" id="ARBA00009437"/>
    </source>
</evidence>
<dbReference type="InterPro" id="IPR000847">
    <property type="entry name" value="LysR_HTH_N"/>
</dbReference>
<dbReference type="InterPro" id="IPR036390">
    <property type="entry name" value="WH_DNA-bd_sf"/>
</dbReference>
<organism evidence="6 7">
    <name type="scientific">Kushneria sinocarnis</name>
    <dbReference type="NCBI Taxonomy" id="595502"/>
    <lineage>
        <taxon>Bacteria</taxon>
        <taxon>Pseudomonadati</taxon>
        <taxon>Pseudomonadota</taxon>
        <taxon>Gammaproteobacteria</taxon>
        <taxon>Oceanospirillales</taxon>
        <taxon>Halomonadaceae</taxon>
        <taxon>Kushneria</taxon>
    </lineage>
</organism>
<keyword evidence="2" id="KW-0805">Transcription regulation</keyword>
<dbReference type="InterPro" id="IPR058163">
    <property type="entry name" value="LysR-type_TF_proteobact-type"/>
</dbReference>
<dbReference type="FunFam" id="1.10.10.10:FF:000038">
    <property type="entry name" value="Glycine cleavage system transcriptional activator"/>
    <property type="match status" value="1"/>
</dbReference>
<reference evidence="6 7" key="1">
    <citation type="submission" date="2018-10" db="EMBL/GenBank/DDBJ databases">
        <title>Genomic Encyclopedia of Type Strains, Phase IV (KMG-IV): sequencing the most valuable type-strain genomes for metagenomic binning, comparative biology and taxonomic classification.</title>
        <authorList>
            <person name="Goeker M."/>
        </authorList>
    </citation>
    <scope>NUCLEOTIDE SEQUENCE [LARGE SCALE GENOMIC DNA]</scope>
    <source>
        <strain evidence="6 7">DSM 23229</strain>
    </source>
</reference>
<dbReference type="SUPFAM" id="SSF53850">
    <property type="entry name" value="Periplasmic binding protein-like II"/>
    <property type="match status" value="1"/>
</dbReference>
<sequence length="292" mass="32528">MSSLPPVTWLQAFEAAARTLSFTRAGEELAVSQSAISQRIRLLEDRLGQALFIRHPRSLSLTEAGQAWLPSIQEAFERLAQGTAEVFGPEPDAPVLIRATPAVQQYWLAPRLCALHRAHPELALRVVTGVWTQDFVGEDVDIEIRYGQGEWPEMVRESLGEERMTPLCTPAMAERLTTPAELAGTTLLHAAGFAVGWPAWLAAAGVEEIERDTHRLWCDTQVMTLRLAAHGCGVALAHRRLMGSAETLVAPFDIECHTAEGFWLTRPARRSLREPARRVWEWLADQTGEQWP</sequence>
<dbReference type="Pfam" id="PF03466">
    <property type="entry name" value="LysR_substrate"/>
    <property type="match status" value="1"/>
</dbReference>
<keyword evidence="3" id="KW-0238">DNA-binding</keyword>
<dbReference type="PROSITE" id="PS50931">
    <property type="entry name" value="HTH_LYSR"/>
    <property type="match status" value="1"/>
</dbReference>
<comment type="caution">
    <text evidence="6">The sequence shown here is derived from an EMBL/GenBank/DDBJ whole genome shotgun (WGS) entry which is preliminary data.</text>
</comment>
<protein>
    <submittedName>
        <fullName evidence="6">LysR family transcriptional regulator</fullName>
    </submittedName>
</protein>
<dbReference type="Proteomes" id="UP000281975">
    <property type="component" value="Unassembled WGS sequence"/>
</dbReference>
<name>A0A420WZZ1_9GAMM</name>
<dbReference type="GO" id="GO:0003700">
    <property type="term" value="F:DNA-binding transcription factor activity"/>
    <property type="evidence" value="ECO:0007669"/>
    <property type="project" value="InterPro"/>
</dbReference>
<evidence type="ECO:0000313" key="6">
    <source>
        <dbReference type="EMBL" id="RKR06837.1"/>
    </source>
</evidence>
<dbReference type="PRINTS" id="PR00039">
    <property type="entry name" value="HTHLYSR"/>
</dbReference>
<comment type="similarity">
    <text evidence="1">Belongs to the LysR transcriptional regulatory family.</text>
</comment>
<proteinExistence type="inferred from homology"/>
<accession>A0A420WZZ1</accession>
<dbReference type="GO" id="GO:0043565">
    <property type="term" value="F:sequence-specific DNA binding"/>
    <property type="evidence" value="ECO:0007669"/>
    <property type="project" value="TreeGrafter"/>
</dbReference>
<dbReference type="EMBL" id="RBIN01000002">
    <property type="protein sequence ID" value="RKR06837.1"/>
    <property type="molecule type" value="Genomic_DNA"/>
</dbReference>
<evidence type="ECO:0000313" key="7">
    <source>
        <dbReference type="Proteomes" id="UP000281975"/>
    </source>
</evidence>
<dbReference type="RefSeq" id="WP_121171543.1">
    <property type="nucleotide sequence ID" value="NZ_RBIN01000002.1"/>
</dbReference>
<dbReference type="SUPFAM" id="SSF46785">
    <property type="entry name" value="Winged helix' DNA-binding domain"/>
    <property type="match status" value="1"/>
</dbReference>
<dbReference type="OrthoDB" id="6787458at2"/>
<dbReference type="PANTHER" id="PTHR30537:SF74">
    <property type="entry name" value="HTH-TYPE TRANSCRIPTIONAL REGULATOR TRPI"/>
    <property type="match status" value="1"/>
</dbReference>
<dbReference type="GO" id="GO:0006351">
    <property type="term" value="P:DNA-templated transcription"/>
    <property type="evidence" value="ECO:0007669"/>
    <property type="project" value="TreeGrafter"/>
</dbReference>
<keyword evidence="7" id="KW-1185">Reference proteome</keyword>
<dbReference type="Pfam" id="PF00126">
    <property type="entry name" value="HTH_1"/>
    <property type="match status" value="1"/>
</dbReference>
<evidence type="ECO:0000256" key="3">
    <source>
        <dbReference type="ARBA" id="ARBA00023125"/>
    </source>
</evidence>
<dbReference type="InterPro" id="IPR036388">
    <property type="entry name" value="WH-like_DNA-bd_sf"/>
</dbReference>